<accession>A0A1Y5RGU1</accession>
<dbReference type="RefSeq" id="WP_268794656.1">
    <property type="nucleotide sequence ID" value="NZ_FWFT01000001.1"/>
</dbReference>
<keyword evidence="3" id="KW-1185">Reference proteome</keyword>
<dbReference type="Proteomes" id="UP000193623">
    <property type="component" value="Unassembled WGS sequence"/>
</dbReference>
<organism evidence="2 3">
    <name type="scientific">Pseudooctadecabacter jejudonensis</name>
    <dbReference type="NCBI Taxonomy" id="1391910"/>
    <lineage>
        <taxon>Bacteria</taxon>
        <taxon>Pseudomonadati</taxon>
        <taxon>Pseudomonadota</taxon>
        <taxon>Alphaproteobacteria</taxon>
        <taxon>Rhodobacterales</taxon>
        <taxon>Paracoccaceae</taxon>
        <taxon>Pseudooctadecabacter</taxon>
    </lineage>
</organism>
<proteinExistence type="predicted"/>
<dbReference type="AlphaFoldDB" id="A0A1Y5RGU1"/>
<evidence type="ECO:0000313" key="3">
    <source>
        <dbReference type="Proteomes" id="UP000193623"/>
    </source>
</evidence>
<name>A0A1Y5RGU1_9RHOB</name>
<dbReference type="EMBL" id="FWFT01000001">
    <property type="protein sequence ID" value="SLN17026.1"/>
    <property type="molecule type" value="Genomic_DNA"/>
</dbReference>
<evidence type="ECO:0000313" key="2">
    <source>
        <dbReference type="EMBL" id="SLN17026.1"/>
    </source>
</evidence>
<sequence length="44" mass="4703">MTLRALTLMTACLVTLAACSGSNGDSTEGIITITHTERGTLYWE</sequence>
<feature type="chain" id="PRO_5012486740" evidence="1">
    <location>
        <begin position="18"/>
        <end position="44"/>
    </location>
</feature>
<reference evidence="2 3" key="1">
    <citation type="submission" date="2017-03" db="EMBL/GenBank/DDBJ databases">
        <authorList>
            <person name="Afonso C.L."/>
            <person name="Miller P.J."/>
            <person name="Scott M.A."/>
            <person name="Spackman E."/>
            <person name="Goraichik I."/>
            <person name="Dimitrov K.M."/>
            <person name="Suarez D.L."/>
            <person name="Swayne D.E."/>
        </authorList>
    </citation>
    <scope>NUCLEOTIDE SEQUENCE [LARGE SCALE GENOMIC DNA]</scope>
    <source>
        <strain evidence="2 3">CECT 8397</strain>
    </source>
</reference>
<gene>
    <name evidence="2" type="ORF">PSJ8397_00492</name>
</gene>
<keyword evidence="1" id="KW-0732">Signal</keyword>
<evidence type="ECO:0000256" key="1">
    <source>
        <dbReference type="SAM" id="SignalP"/>
    </source>
</evidence>
<protein>
    <submittedName>
        <fullName evidence="2">Uncharacterized protein</fullName>
    </submittedName>
</protein>
<feature type="signal peptide" evidence="1">
    <location>
        <begin position="1"/>
        <end position="17"/>
    </location>
</feature>
<dbReference type="PROSITE" id="PS51257">
    <property type="entry name" value="PROKAR_LIPOPROTEIN"/>
    <property type="match status" value="1"/>
</dbReference>